<gene>
    <name evidence="2" type="primary">43</name>
    <name evidence="2" type="ORF">SEA_ZITCH_43</name>
</gene>
<evidence type="ECO:0000259" key="1">
    <source>
        <dbReference type="Pfam" id="PF13392"/>
    </source>
</evidence>
<dbReference type="GO" id="GO:0004519">
    <property type="term" value="F:endonuclease activity"/>
    <property type="evidence" value="ECO:0007669"/>
    <property type="project" value="UniProtKB-KW"/>
</dbReference>
<dbReference type="Gene3D" id="3.90.75.20">
    <property type="match status" value="1"/>
</dbReference>
<dbReference type="RefSeq" id="YP_010002701.1">
    <property type="nucleotide sequence ID" value="NC_053247.1"/>
</dbReference>
<sequence length="109" mass="12828">MHHYRWKTNGDPLITRVRAKGEGSWTSRGYRQITVDGRTCSEHRHVMEQHLGRALRRDESVHHINGVRDDNRIENLELWSSAHPYGQRVSDKVEWAVEMLKLYAPDRLA</sequence>
<keyword evidence="2" id="KW-0540">Nuclease</keyword>
<proteinExistence type="predicted"/>
<dbReference type="InterPro" id="IPR003615">
    <property type="entry name" value="HNH_nuc"/>
</dbReference>
<dbReference type="Proteomes" id="UP000516468">
    <property type="component" value="Segment"/>
</dbReference>
<keyword evidence="3" id="KW-1185">Reference proteome</keyword>
<keyword evidence="2" id="KW-0378">Hydrolase</keyword>
<dbReference type="GeneID" id="63027301"/>
<keyword evidence="2" id="KW-0255">Endonuclease</keyword>
<dbReference type="SUPFAM" id="SSF54060">
    <property type="entry name" value="His-Me finger endonucleases"/>
    <property type="match status" value="1"/>
</dbReference>
<reference evidence="2 3" key="1">
    <citation type="submission" date="2020-05" db="EMBL/GenBank/DDBJ databases">
        <authorList>
            <person name="Mick M."/>
            <person name="Mijatovic I."/>
            <person name="Miller A.J."/>
            <person name="Stuckman S.A."/>
            <person name="Volas E.M."/>
            <person name="Daniels C.J."/>
            <person name="Breitenberger C.A."/>
            <person name="Ball S.L."/>
            <person name="Garlena R.A."/>
            <person name="Russell D.A."/>
            <person name="Pope W.H."/>
            <person name="Jacobs-Sera D."/>
            <person name="Hatfull G.F."/>
        </authorList>
    </citation>
    <scope>NUCLEOTIDE SEQUENCE [LARGE SCALE GENOMIC DNA]</scope>
</reference>
<evidence type="ECO:0000313" key="3">
    <source>
        <dbReference type="Proteomes" id="UP000516468"/>
    </source>
</evidence>
<name>A0A7G3V979_9CAUD</name>
<dbReference type="EMBL" id="MT498036">
    <property type="protein sequence ID" value="QKY78489.1"/>
    <property type="molecule type" value="Genomic_DNA"/>
</dbReference>
<protein>
    <submittedName>
        <fullName evidence="2">HNH endonuclease</fullName>
    </submittedName>
</protein>
<dbReference type="Pfam" id="PF13392">
    <property type="entry name" value="HNH_3"/>
    <property type="match status" value="1"/>
</dbReference>
<organism evidence="2 3">
    <name type="scientific">Gordonia Phage Zitch</name>
    <dbReference type="NCBI Taxonomy" id="2743909"/>
    <lineage>
        <taxon>Viruses</taxon>
        <taxon>Duplodnaviria</taxon>
        <taxon>Heunggongvirae</taxon>
        <taxon>Uroviricota</taxon>
        <taxon>Caudoviricetes</taxon>
        <taxon>Stackebrandtviridae</taxon>
        <taxon>Schenleyvirinae</taxon>
        <taxon>Zitchvirus</taxon>
        <taxon>Zitchvirus zitch</taxon>
    </lineage>
</organism>
<feature type="domain" description="HNH nuclease" evidence="1">
    <location>
        <begin position="43"/>
        <end position="81"/>
    </location>
</feature>
<accession>A0A7G3V979</accession>
<dbReference type="InterPro" id="IPR044925">
    <property type="entry name" value="His-Me_finger_sf"/>
</dbReference>
<evidence type="ECO:0000313" key="2">
    <source>
        <dbReference type="EMBL" id="QKY78489.1"/>
    </source>
</evidence>
<dbReference type="KEGG" id="vg:63027301"/>